<feature type="compositionally biased region" description="Polar residues" evidence="1">
    <location>
        <begin position="110"/>
        <end position="120"/>
    </location>
</feature>
<organism evidence="2 3">
    <name type="scientific">Pseudacidovorax intermedius</name>
    <dbReference type="NCBI Taxonomy" id="433924"/>
    <lineage>
        <taxon>Bacteria</taxon>
        <taxon>Pseudomonadati</taxon>
        <taxon>Pseudomonadota</taxon>
        <taxon>Betaproteobacteria</taxon>
        <taxon>Burkholderiales</taxon>
        <taxon>Comamonadaceae</taxon>
        <taxon>Pseudacidovorax</taxon>
    </lineage>
</organism>
<sequence>MPDNDDRRRAPPGGVGEDPARTLDGGRVPDAGTPPEQIPMPRPPVVGDARHPPTTQFDQDDAPAGDRGDGGRRHAQALRDVSGVPGGPADEGAAPGEARTEPAASPVVQPPSQRGQSGTP</sequence>
<gene>
    <name evidence="2" type="ORF">NS331_00565</name>
</gene>
<protein>
    <submittedName>
        <fullName evidence="2">Uncharacterized protein</fullName>
    </submittedName>
</protein>
<dbReference type="Proteomes" id="UP000072741">
    <property type="component" value="Unassembled WGS sequence"/>
</dbReference>
<reference evidence="2 3" key="1">
    <citation type="journal article" date="2016" name="Front. Microbiol.">
        <title>Genomic Resource of Rice Seed Associated Bacteria.</title>
        <authorList>
            <person name="Midha S."/>
            <person name="Bansal K."/>
            <person name="Sharma S."/>
            <person name="Kumar N."/>
            <person name="Patil P.P."/>
            <person name="Chaudhry V."/>
            <person name="Patil P.B."/>
        </authorList>
    </citation>
    <scope>NUCLEOTIDE SEQUENCE [LARGE SCALE GENOMIC DNA]</scope>
    <source>
        <strain evidence="2 3">NS331</strain>
    </source>
</reference>
<keyword evidence="3" id="KW-1185">Reference proteome</keyword>
<evidence type="ECO:0000313" key="3">
    <source>
        <dbReference type="Proteomes" id="UP000072741"/>
    </source>
</evidence>
<dbReference type="OrthoDB" id="9990354at2"/>
<proteinExistence type="predicted"/>
<evidence type="ECO:0000256" key="1">
    <source>
        <dbReference type="SAM" id="MobiDB-lite"/>
    </source>
</evidence>
<feature type="region of interest" description="Disordered" evidence="1">
    <location>
        <begin position="1"/>
        <end position="120"/>
    </location>
</feature>
<evidence type="ECO:0000313" key="2">
    <source>
        <dbReference type="EMBL" id="KTT27889.1"/>
    </source>
</evidence>
<name>A0A147HD07_9BURK</name>
<comment type="caution">
    <text evidence="2">The sequence shown here is derived from an EMBL/GenBank/DDBJ whole genome shotgun (WGS) entry which is preliminary data.</text>
</comment>
<dbReference type="EMBL" id="LDSL01000004">
    <property type="protein sequence ID" value="KTT27889.1"/>
    <property type="molecule type" value="Genomic_DNA"/>
</dbReference>
<dbReference type="AlphaFoldDB" id="A0A147HD07"/>
<feature type="compositionally biased region" description="Low complexity" evidence="1">
    <location>
        <begin position="87"/>
        <end position="97"/>
    </location>
</feature>
<dbReference type="RefSeq" id="WP_058640077.1">
    <property type="nucleotide sequence ID" value="NZ_LDSL01000004.1"/>
</dbReference>
<accession>A0A147HD07</accession>